<reference evidence="2" key="1">
    <citation type="submission" date="2009-01" db="EMBL/GenBank/DDBJ databases">
        <title>Complete sequence of Anaeromyxobacter dehalogenans 2CP-1.</title>
        <authorList>
            <consortium name="US DOE Joint Genome Institute"/>
            <person name="Lucas S."/>
            <person name="Copeland A."/>
            <person name="Lapidus A."/>
            <person name="Glavina del Rio T."/>
            <person name="Dalin E."/>
            <person name="Tice H."/>
            <person name="Bruce D."/>
            <person name="Goodwin L."/>
            <person name="Pitluck S."/>
            <person name="Saunders E."/>
            <person name="Brettin T."/>
            <person name="Detter J.C."/>
            <person name="Han C."/>
            <person name="Larimer F."/>
            <person name="Land M."/>
            <person name="Hauser L."/>
            <person name="Kyrpides N."/>
            <person name="Ovchinnikova G."/>
            <person name="Beliaev A.S."/>
            <person name="Richardson P."/>
        </authorList>
    </citation>
    <scope>NUCLEOTIDE SEQUENCE</scope>
    <source>
        <strain evidence="2">2CP-1</strain>
    </source>
</reference>
<protein>
    <submittedName>
        <fullName evidence="2">Uncharacterized protein</fullName>
    </submittedName>
</protein>
<keyword evidence="1" id="KW-0812">Transmembrane</keyword>
<evidence type="ECO:0000313" key="3">
    <source>
        <dbReference type="Proteomes" id="UP000007089"/>
    </source>
</evidence>
<accession>B8JFS6</accession>
<proteinExistence type="predicted"/>
<dbReference type="RefSeq" id="WP_012632504.1">
    <property type="nucleotide sequence ID" value="NC_011891.1"/>
</dbReference>
<evidence type="ECO:0000256" key="1">
    <source>
        <dbReference type="SAM" id="Phobius"/>
    </source>
</evidence>
<keyword evidence="3" id="KW-1185">Reference proteome</keyword>
<name>B8JFS6_ANAD2</name>
<sequence>MSRIKILLLCVPVALAGLGVALHATWRMAALERALQGADAEAREAGRAFVQTLQGEHAERQRIALDRRRAVALDMAAARRDRLLGLLATGAAGLLGAALSVMARISAEVEEDRRHVRAAGGDHGPDRS</sequence>
<gene>
    <name evidence="2" type="ordered locus">A2cp1_1169</name>
</gene>
<organism evidence="2 3">
    <name type="scientific">Anaeromyxobacter dehalogenans (strain ATCC BAA-258 / DSM 21875 / 2CP-1)</name>
    <dbReference type="NCBI Taxonomy" id="455488"/>
    <lineage>
        <taxon>Bacteria</taxon>
        <taxon>Pseudomonadati</taxon>
        <taxon>Myxococcota</taxon>
        <taxon>Myxococcia</taxon>
        <taxon>Myxococcales</taxon>
        <taxon>Cystobacterineae</taxon>
        <taxon>Anaeromyxobacteraceae</taxon>
        <taxon>Anaeromyxobacter</taxon>
    </lineage>
</organism>
<keyword evidence="1" id="KW-1133">Transmembrane helix</keyword>
<dbReference type="AlphaFoldDB" id="B8JFS6"/>
<dbReference type="KEGG" id="acp:A2cp1_1169"/>
<dbReference type="EMBL" id="CP001359">
    <property type="protein sequence ID" value="ACL64514.1"/>
    <property type="molecule type" value="Genomic_DNA"/>
</dbReference>
<keyword evidence="1" id="KW-0472">Membrane</keyword>
<dbReference type="Proteomes" id="UP000007089">
    <property type="component" value="Chromosome"/>
</dbReference>
<evidence type="ECO:0000313" key="2">
    <source>
        <dbReference type="EMBL" id="ACL64514.1"/>
    </source>
</evidence>
<dbReference type="HOGENOM" id="CLU_1976937_0_0_7"/>
<feature type="transmembrane region" description="Helical" evidence="1">
    <location>
        <begin position="83"/>
        <end position="105"/>
    </location>
</feature>